<reference evidence="3" key="1">
    <citation type="journal article" date="2023" name="IMA Fungus">
        <title>Comparative genomic study of the Penicillium genus elucidates a diverse pangenome and 15 lateral gene transfer events.</title>
        <authorList>
            <person name="Petersen C."/>
            <person name="Sorensen T."/>
            <person name="Nielsen M.R."/>
            <person name="Sondergaard T.E."/>
            <person name="Sorensen J.L."/>
            <person name="Fitzpatrick D.A."/>
            <person name="Frisvad J.C."/>
            <person name="Nielsen K.L."/>
        </authorList>
    </citation>
    <scope>NUCLEOTIDE SEQUENCE</scope>
    <source>
        <strain evidence="3">IBT 17514</strain>
    </source>
</reference>
<dbReference type="AlphaFoldDB" id="A0AAD6HDH1"/>
<dbReference type="EMBL" id="JAQJAN010000019">
    <property type="protein sequence ID" value="KAJ5709363.1"/>
    <property type="molecule type" value="Genomic_DNA"/>
</dbReference>
<feature type="transmembrane region" description="Helical" evidence="1">
    <location>
        <begin position="167"/>
        <end position="188"/>
    </location>
</feature>
<name>A0AAD6HDH1_9EURO</name>
<feature type="transmembrane region" description="Helical" evidence="1">
    <location>
        <begin position="200"/>
        <end position="221"/>
    </location>
</feature>
<dbReference type="PANTHER" id="PTHR42109">
    <property type="entry name" value="UNPLACED GENOMIC SCAFFOLD UM_SCAF_CONTIG_1.265, WHOLE GENOME SHOTGUN SEQUENCE"/>
    <property type="match status" value="1"/>
</dbReference>
<evidence type="ECO:0000256" key="1">
    <source>
        <dbReference type="SAM" id="Phobius"/>
    </source>
</evidence>
<keyword evidence="1" id="KW-1133">Transmembrane helix</keyword>
<feature type="transmembrane region" description="Helical" evidence="1">
    <location>
        <begin position="97"/>
        <end position="116"/>
    </location>
</feature>
<organism evidence="3 4">
    <name type="scientific">Penicillium malachiteum</name>
    <dbReference type="NCBI Taxonomy" id="1324776"/>
    <lineage>
        <taxon>Eukaryota</taxon>
        <taxon>Fungi</taxon>
        <taxon>Dikarya</taxon>
        <taxon>Ascomycota</taxon>
        <taxon>Pezizomycotina</taxon>
        <taxon>Eurotiomycetes</taxon>
        <taxon>Eurotiomycetidae</taxon>
        <taxon>Eurotiales</taxon>
        <taxon>Aspergillaceae</taxon>
        <taxon>Penicillium</taxon>
    </lineage>
</organism>
<comment type="caution">
    <text evidence="3">The sequence shown here is derived from an EMBL/GenBank/DDBJ whole genome shotgun (WGS) entry which is preliminary data.</text>
</comment>
<evidence type="ECO:0000313" key="4">
    <source>
        <dbReference type="Proteomes" id="UP001215712"/>
    </source>
</evidence>
<feature type="transmembrane region" description="Helical" evidence="1">
    <location>
        <begin position="137"/>
        <end position="155"/>
    </location>
</feature>
<evidence type="ECO:0000259" key="2">
    <source>
        <dbReference type="Pfam" id="PF24800"/>
    </source>
</evidence>
<feature type="transmembrane region" description="Helical" evidence="1">
    <location>
        <begin position="20"/>
        <end position="39"/>
    </location>
</feature>
<protein>
    <recommendedName>
        <fullName evidence="2">DUF7702 domain-containing protein</fullName>
    </recommendedName>
</protein>
<accession>A0AAD6HDH1</accession>
<dbReference type="InterPro" id="IPR056119">
    <property type="entry name" value="DUF7702"/>
</dbReference>
<evidence type="ECO:0000313" key="3">
    <source>
        <dbReference type="EMBL" id="KAJ5709363.1"/>
    </source>
</evidence>
<feature type="domain" description="DUF7702" evidence="2">
    <location>
        <begin position="19"/>
        <end position="255"/>
    </location>
</feature>
<dbReference type="Pfam" id="PF24800">
    <property type="entry name" value="DUF7702"/>
    <property type="match status" value="1"/>
</dbReference>
<gene>
    <name evidence="3" type="ORF">N7493_010697</name>
</gene>
<sequence length="279" mass="30451">MTLTISSRAAYALISNGLHNIAIAQVILFAIILAVQFPMRYMQEWRYWHHSKRQSHARCALYSWWSMIGLLCMIRIIGSAMVISTSEPTESMLTAEMSLQSVGLSPLFFEVSLLLLRCGQAGQVGPGNSKYPKPLRITLHAFRLPIIISIILGVVGKIIDMKALGEAGSILLIVTFAVVCGIVSWLVVKSRSMLSVEGHRAVLLVALALPFLLIRVIYFVLQEIGPAKFSLASGEVGILAGMGLVMEVIIVSLLVTARAVAEPIWSTERKISDGMECGV</sequence>
<keyword evidence="1" id="KW-0812">Transmembrane</keyword>
<dbReference type="Proteomes" id="UP001215712">
    <property type="component" value="Unassembled WGS sequence"/>
</dbReference>
<feature type="transmembrane region" description="Helical" evidence="1">
    <location>
        <begin position="236"/>
        <end position="261"/>
    </location>
</feature>
<reference evidence="3" key="2">
    <citation type="submission" date="2023-01" db="EMBL/GenBank/DDBJ databases">
        <authorList>
            <person name="Petersen C."/>
        </authorList>
    </citation>
    <scope>NUCLEOTIDE SEQUENCE</scope>
    <source>
        <strain evidence="3">IBT 17514</strain>
    </source>
</reference>
<keyword evidence="1" id="KW-0472">Membrane</keyword>
<feature type="transmembrane region" description="Helical" evidence="1">
    <location>
        <begin position="59"/>
        <end position="77"/>
    </location>
</feature>
<proteinExistence type="predicted"/>
<dbReference type="PANTHER" id="PTHR42109:SF2">
    <property type="entry name" value="INTEGRAL MEMBRANE PROTEIN"/>
    <property type="match status" value="1"/>
</dbReference>
<keyword evidence="4" id="KW-1185">Reference proteome</keyword>